<organism evidence="1 2">
    <name type="scientific">Entomophthora muscae</name>
    <dbReference type="NCBI Taxonomy" id="34485"/>
    <lineage>
        <taxon>Eukaryota</taxon>
        <taxon>Fungi</taxon>
        <taxon>Fungi incertae sedis</taxon>
        <taxon>Zoopagomycota</taxon>
        <taxon>Entomophthoromycotina</taxon>
        <taxon>Entomophthoromycetes</taxon>
        <taxon>Entomophthorales</taxon>
        <taxon>Entomophthoraceae</taxon>
        <taxon>Entomophthora</taxon>
    </lineage>
</organism>
<protein>
    <submittedName>
        <fullName evidence="1">Uncharacterized protein</fullName>
    </submittedName>
</protein>
<keyword evidence="2" id="KW-1185">Reference proteome</keyword>
<evidence type="ECO:0000313" key="1">
    <source>
        <dbReference type="EMBL" id="KAJ9081050.1"/>
    </source>
</evidence>
<reference evidence="1" key="1">
    <citation type="submission" date="2022-04" db="EMBL/GenBank/DDBJ databases">
        <title>Genome of the entomopathogenic fungus Entomophthora muscae.</title>
        <authorList>
            <person name="Elya C."/>
            <person name="Lovett B.R."/>
            <person name="Lee E."/>
            <person name="Macias A.M."/>
            <person name="Hajek A.E."/>
            <person name="De Bivort B.L."/>
            <person name="Kasson M.T."/>
            <person name="De Fine Licht H.H."/>
            <person name="Stajich J.E."/>
        </authorList>
    </citation>
    <scope>NUCLEOTIDE SEQUENCE</scope>
    <source>
        <strain evidence="1">Berkeley</strain>
    </source>
</reference>
<dbReference type="Proteomes" id="UP001165960">
    <property type="component" value="Unassembled WGS sequence"/>
</dbReference>
<name>A0ACC2U2K1_9FUNG</name>
<comment type="caution">
    <text evidence="1">The sequence shown here is derived from an EMBL/GenBank/DDBJ whole genome shotgun (WGS) entry which is preliminary data.</text>
</comment>
<gene>
    <name evidence="1" type="ORF">DSO57_1018671</name>
</gene>
<evidence type="ECO:0000313" key="2">
    <source>
        <dbReference type="Proteomes" id="UP001165960"/>
    </source>
</evidence>
<accession>A0ACC2U2K1</accession>
<proteinExistence type="predicted"/>
<dbReference type="EMBL" id="QTSX02001502">
    <property type="protein sequence ID" value="KAJ9081050.1"/>
    <property type="molecule type" value="Genomic_DNA"/>
</dbReference>
<sequence length="374" mass="41480">MPGFLTVGGGSIGIKVYSDFSAVTNNLIWIHGRVWAGVSLQVFQGPGFVIRVVGILVRIDNSFTLETWAQGQDLNPDPESLQATGPGDQGAACLRFPGVKPLQAEAKNDGPNGEASQTKEIIEPNGGLHEFKSTLVTNQEPSLEEGMGLWPDPMTTTLEQDNQAAKLRSLTNEQTPGPGAILLPWNPSTQIPRARPSQCPDEPLMENVKFRSGVLYRPKNPALQTYCYFLIKVMLFWLTQLLPYFVFAIYEISTRSSGPPAPLPADSCPPGVPFGPVHFTEYPLKSEYKYYTPEKILKLDPLACIQSAVRYNCQGSWVFSTPKLFRGKFNYLPAYKLCMEPPVTPKLIPPPHLTCQLITLETVWDCVHHPHRDD</sequence>